<keyword evidence="11" id="KW-0066">ATP synthesis</keyword>
<keyword evidence="9 14" id="KW-0496">Mitochondrion</keyword>
<dbReference type="CTD" id="4509"/>
<dbReference type="InterPro" id="IPR001421">
    <property type="entry name" value="ATP8_metazoa"/>
</dbReference>
<comment type="subunit">
    <text evidence="13">Component of the ATP synthase complex composed at least of ATP5F1A/subunit alpha, ATP5F1B/subunit beta, ATP5MC1/subunit c (homooctomer), MT-ATP6/subunit a, MT-ATP8/subunit 8, ATP5ME/subunit e, ATP5MF/subunit f, ATP5MG/subunit g, ATP5MK/subunit k, ATP5MJ/subunit j, ATP5F1C/subunit gamma, ATP5F1D/subunit delta, ATP5F1E/subunit epsilon, ATP5PF/subunit F6, ATP5PB/subunit b, ATP5PD/subunit d, ATP5PO/subunit OSCP. ATP synthase complex consists of a soluble F(1) head domain (subunits alpha(3) and beta(3)) - the catalytic core - and a membrane F(0) domain - the membrane proton channel (subunits c, a, 8, e, f, g, k and j). These two domains are linked by a central stalk (subunits gamma, delta, and epsilon) rotating inside the F1 region and a stationary peripheral stalk (subunits F6, b, d, and OSCP).</text>
</comment>
<organism evidence="17">
    <name type="scientific">Gobiopterus lacustris</name>
    <name type="common">Lacustrine goby</name>
    <name type="synonym">Mirogobius lacustris</name>
    <dbReference type="NCBI Taxonomy" id="943675"/>
    <lineage>
        <taxon>Eukaryota</taxon>
        <taxon>Metazoa</taxon>
        <taxon>Chordata</taxon>
        <taxon>Craniata</taxon>
        <taxon>Vertebrata</taxon>
        <taxon>Euteleostomi</taxon>
        <taxon>Actinopterygii</taxon>
        <taxon>Neopterygii</taxon>
        <taxon>Teleostei</taxon>
        <taxon>Neoteleostei</taxon>
        <taxon>Acanthomorphata</taxon>
        <taxon>Gobiaria</taxon>
        <taxon>Gobiiformes</taxon>
        <taxon>Gobioidei</taxon>
        <taxon>Gobiidae</taxon>
        <taxon>Gobiinae</taxon>
        <taxon>Gobiopterus</taxon>
    </lineage>
</organism>
<comment type="function">
    <text evidence="12">Subunit 8, of the mitochondrial membrane ATP synthase complex (F(1)F(0) ATP synthase or Complex V) that produces ATP from ADP in the presence of a proton gradient across the membrane which is generated by electron transport complexes of the respiratory chain. ATP synthase complex consist of a soluble F(1) head domain - the catalytic core - and a membrane F(1) domain - the membrane proton channel. These two domains are linked by a central stalk rotating inside the F(1) region and a stationary peripheral stalk. During catalysis, ATP synthesis in the catalytic domain of F(1) is coupled via a rotary mechanism of the central stalk subunits to proton translocation. In vivo, can only synthesize ATP although its ATP hydrolase activity can be activated artificially in vitro. Part of the complex F(0) domain.</text>
</comment>
<keyword evidence="7 16" id="KW-1133">Transmembrane helix</keyword>
<dbReference type="AlphaFoldDB" id="A0A3G4RY96"/>
<dbReference type="GO" id="GO:0015986">
    <property type="term" value="P:proton motive force-driven ATP synthesis"/>
    <property type="evidence" value="ECO:0007669"/>
    <property type="project" value="InterPro"/>
</dbReference>
<dbReference type="PANTHER" id="PTHR39937">
    <property type="entry name" value="ATP SYNTHASE PROTEIN 8"/>
    <property type="match status" value="1"/>
</dbReference>
<evidence type="ECO:0000256" key="5">
    <source>
        <dbReference type="ARBA" id="ARBA00022692"/>
    </source>
</evidence>
<evidence type="ECO:0000256" key="15">
    <source>
        <dbReference type="SAM" id="MobiDB-lite"/>
    </source>
</evidence>
<reference evidence="17" key="1">
    <citation type="submission" date="2018-06" db="EMBL/GenBank/DDBJ databases">
        <title>Complete mitogenome of Gobiopterus lacustris (Perciformes: Gobiidae).</title>
        <authorList>
            <person name="Huang C."/>
            <person name="Liao J."/>
            <person name="Zhang S."/>
            <person name="Long S."/>
            <person name="Wang Z."/>
            <person name="Guo Y."/>
        </authorList>
    </citation>
    <scope>NUCLEOTIDE SEQUENCE</scope>
</reference>
<evidence type="ECO:0000256" key="6">
    <source>
        <dbReference type="ARBA" id="ARBA00022781"/>
    </source>
</evidence>
<evidence type="ECO:0000256" key="7">
    <source>
        <dbReference type="ARBA" id="ARBA00022989"/>
    </source>
</evidence>
<keyword evidence="4 14" id="KW-0138">CF(0)</keyword>
<evidence type="ECO:0000256" key="12">
    <source>
        <dbReference type="ARBA" id="ARBA00053067"/>
    </source>
</evidence>
<dbReference type="GO" id="GO:0031966">
    <property type="term" value="C:mitochondrial membrane"/>
    <property type="evidence" value="ECO:0007669"/>
    <property type="project" value="UniProtKB-SubCell"/>
</dbReference>
<protein>
    <recommendedName>
        <fullName evidence="14">ATP synthase complex subunit 8</fullName>
    </recommendedName>
</protein>
<dbReference type="GeneID" id="38466205"/>
<dbReference type="RefSeq" id="YP_009543426.1">
    <property type="nucleotide sequence ID" value="NC_040003.1"/>
</dbReference>
<evidence type="ECO:0000256" key="1">
    <source>
        <dbReference type="ARBA" id="ARBA00004304"/>
    </source>
</evidence>
<dbReference type="PANTHER" id="PTHR39937:SF1">
    <property type="entry name" value="ATP SYNTHASE PROTEIN 8"/>
    <property type="match status" value="1"/>
</dbReference>
<evidence type="ECO:0000256" key="2">
    <source>
        <dbReference type="ARBA" id="ARBA00008892"/>
    </source>
</evidence>
<evidence type="ECO:0000256" key="16">
    <source>
        <dbReference type="SAM" id="Phobius"/>
    </source>
</evidence>
<comment type="subcellular location">
    <subcellularLocation>
        <location evidence="1 14">Mitochondrion membrane</location>
        <topology evidence="1 14">Single-pass membrane protein</topology>
    </subcellularLocation>
</comment>
<dbReference type="InterPro" id="IPR050635">
    <property type="entry name" value="ATPase_protein_8"/>
</dbReference>
<name>A0A3G4RY96_GOBLA</name>
<feature type="compositionally biased region" description="Polar residues" evidence="15">
    <location>
        <begin position="39"/>
        <end position="54"/>
    </location>
</feature>
<comment type="similarity">
    <text evidence="2 14">Belongs to the ATPase protein 8 family.</text>
</comment>
<evidence type="ECO:0000256" key="8">
    <source>
        <dbReference type="ARBA" id="ARBA00023065"/>
    </source>
</evidence>
<keyword evidence="5 14" id="KW-0812">Transmembrane</keyword>
<evidence type="ECO:0000256" key="3">
    <source>
        <dbReference type="ARBA" id="ARBA00022448"/>
    </source>
</evidence>
<proteinExistence type="inferred from homology"/>
<dbReference type="GO" id="GO:0015078">
    <property type="term" value="F:proton transmembrane transporter activity"/>
    <property type="evidence" value="ECO:0007669"/>
    <property type="project" value="InterPro"/>
</dbReference>
<evidence type="ECO:0000256" key="13">
    <source>
        <dbReference type="ARBA" id="ARBA00064647"/>
    </source>
</evidence>
<geneLocation type="mitochondrion" evidence="17"/>
<gene>
    <name evidence="17" type="primary">ATP8</name>
</gene>
<evidence type="ECO:0000256" key="4">
    <source>
        <dbReference type="ARBA" id="ARBA00022547"/>
    </source>
</evidence>
<accession>A0A3G4RY96</accession>
<keyword evidence="6 14" id="KW-0375">Hydrogen ion transport</keyword>
<dbReference type="Pfam" id="PF00895">
    <property type="entry name" value="ATP-synt_8"/>
    <property type="match status" value="1"/>
</dbReference>
<feature type="transmembrane region" description="Helical" evidence="16">
    <location>
        <begin position="6"/>
        <end position="25"/>
    </location>
</feature>
<evidence type="ECO:0000256" key="11">
    <source>
        <dbReference type="ARBA" id="ARBA00023310"/>
    </source>
</evidence>
<keyword evidence="3 14" id="KW-0813">Transport</keyword>
<keyword evidence="8 14" id="KW-0406">Ion transport</keyword>
<dbReference type="GO" id="GO:0045259">
    <property type="term" value="C:proton-transporting ATP synthase complex"/>
    <property type="evidence" value="ECO:0007669"/>
    <property type="project" value="UniProtKB-KW"/>
</dbReference>
<keyword evidence="10 16" id="KW-0472">Membrane</keyword>
<evidence type="ECO:0000313" key="17">
    <source>
        <dbReference type="EMBL" id="AYU71245.1"/>
    </source>
</evidence>
<sequence length="54" mass="6247">MPQLNPAPWLMIFLFSWLILLTVVIPKTLSHSFPAEPTPLSSKAQETTPWTWPW</sequence>
<evidence type="ECO:0000256" key="14">
    <source>
        <dbReference type="RuleBase" id="RU003661"/>
    </source>
</evidence>
<dbReference type="EMBL" id="MH512902">
    <property type="protein sequence ID" value="AYU71245.1"/>
    <property type="molecule type" value="Genomic_DNA"/>
</dbReference>
<feature type="region of interest" description="Disordered" evidence="15">
    <location>
        <begin position="35"/>
        <end position="54"/>
    </location>
</feature>
<evidence type="ECO:0000256" key="9">
    <source>
        <dbReference type="ARBA" id="ARBA00023128"/>
    </source>
</evidence>
<evidence type="ECO:0000256" key="10">
    <source>
        <dbReference type="ARBA" id="ARBA00023136"/>
    </source>
</evidence>